<dbReference type="Pfam" id="PF04081">
    <property type="entry name" value="DNA_pol_delta_4"/>
    <property type="match status" value="1"/>
</dbReference>
<reference evidence="2" key="1">
    <citation type="journal article" date="2020" name="Stud. Mycol.">
        <title>101 Dothideomycetes genomes: a test case for predicting lifestyles and emergence of pathogens.</title>
        <authorList>
            <person name="Haridas S."/>
            <person name="Albert R."/>
            <person name="Binder M."/>
            <person name="Bloem J."/>
            <person name="Labutti K."/>
            <person name="Salamov A."/>
            <person name="Andreopoulos B."/>
            <person name="Baker S."/>
            <person name="Barry K."/>
            <person name="Bills G."/>
            <person name="Bluhm B."/>
            <person name="Cannon C."/>
            <person name="Castanera R."/>
            <person name="Culley D."/>
            <person name="Daum C."/>
            <person name="Ezra D."/>
            <person name="Gonzalez J."/>
            <person name="Henrissat B."/>
            <person name="Kuo A."/>
            <person name="Liang C."/>
            <person name="Lipzen A."/>
            <person name="Lutzoni F."/>
            <person name="Magnuson J."/>
            <person name="Mondo S."/>
            <person name="Nolan M."/>
            <person name="Ohm R."/>
            <person name="Pangilinan J."/>
            <person name="Park H.-J."/>
            <person name="Ramirez L."/>
            <person name="Alfaro M."/>
            <person name="Sun H."/>
            <person name="Tritt A."/>
            <person name="Yoshinaga Y."/>
            <person name="Zwiers L.-H."/>
            <person name="Turgeon B."/>
            <person name="Goodwin S."/>
            <person name="Spatafora J."/>
            <person name="Crous P."/>
            <person name="Grigoriev I."/>
        </authorList>
    </citation>
    <scope>NUCLEOTIDE SEQUENCE</scope>
    <source>
        <strain evidence="2">CBS 260.36</strain>
    </source>
</reference>
<keyword evidence="3" id="KW-1185">Reference proteome</keyword>
<dbReference type="GO" id="GO:0000731">
    <property type="term" value="P:DNA synthesis involved in DNA repair"/>
    <property type="evidence" value="ECO:0007669"/>
    <property type="project" value="InterPro"/>
</dbReference>
<accession>A0A9P4IY43</accession>
<dbReference type="GO" id="GO:0003887">
    <property type="term" value="F:DNA-directed DNA polymerase activity"/>
    <property type="evidence" value="ECO:0007669"/>
    <property type="project" value="TreeGrafter"/>
</dbReference>
<evidence type="ECO:0000313" key="2">
    <source>
        <dbReference type="EMBL" id="KAF2148878.1"/>
    </source>
</evidence>
<name>A0A9P4IY43_9PEZI</name>
<feature type="compositionally biased region" description="Acidic residues" evidence="1">
    <location>
        <begin position="100"/>
        <end position="117"/>
    </location>
</feature>
<evidence type="ECO:0000256" key="1">
    <source>
        <dbReference type="SAM" id="MobiDB-lite"/>
    </source>
</evidence>
<dbReference type="PANTHER" id="PTHR14303">
    <property type="entry name" value="DNA POLYMERASE DELTA SUBUNIT 4"/>
    <property type="match status" value="1"/>
</dbReference>
<protein>
    <recommendedName>
        <fullName evidence="4">DNA polymerase delta subunit 4</fullName>
    </recommendedName>
</protein>
<dbReference type="PANTHER" id="PTHR14303:SF0">
    <property type="entry name" value="DNA POLYMERASE DELTA SUBUNIT 4"/>
    <property type="match status" value="1"/>
</dbReference>
<dbReference type="Proteomes" id="UP000799439">
    <property type="component" value="Unassembled WGS sequence"/>
</dbReference>
<sequence>MPPKRATRAAAARRSQPGQGTLSFSKGQANRVTKQTTSPRGKGLKKDPSLLKVESDQSETTEPEVASITAPSGPPAAADPLTNAAVTKTEDVLGGRASPELEDAAPEQDPEEAEDDANALSIKPPKIKAYWRQKEQARLAPRVHQQDLTLSEKILREWDMSGQYGPCIGITREKRWRRARKLGLEPPMEVLAVLLGGLDGDGAGKGAVEDRAHVDLLMGNRFEVMA</sequence>
<dbReference type="OrthoDB" id="337486at2759"/>
<feature type="region of interest" description="Disordered" evidence="1">
    <location>
        <begin position="1"/>
        <end position="122"/>
    </location>
</feature>
<evidence type="ECO:0000313" key="3">
    <source>
        <dbReference type="Proteomes" id="UP000799439"/>
    </source>
</evidence>
<feature type="compositionally biased region" description="Basic and acidic residues" evidence="1">
    <location>
        <begin position="44"/>
        <end position="55"/>
    </location>
</feature>
<proteinExistence type="predicted"/>
<gene>
    <name evidence="2" type="ORF">K461DRAFT_282324</name>
</gene>
<dbReference type="EMBL" id="ML996092">
    <property type="protein sequence ID" value="KAF2148878.1"/>
    <property type="molecule type" value="Genomic_DNA"/>
</dbReference>
<comment type="caution">
    <text evidence="2">The sequence shown here is derived from an EMBL/GenBank/DDBJ whole genome shotgun (WGS) entry which is preliminary data.</text>
</comment>
<dbReference type="GO" id="GO:0006261">
    <property type="term" value="P:DNA-templated DNA replication"/>
    <property type="evidence" value="ECO:0007669"/>
    <property type="project" value="TreeGrafter"/>
</dbReference>
<dbReference type="InterPro" id="IPR007218">
    <property type="entry name" value="DNA_pol_delta_4"/>
</dbReference>
<dbReference type="GO" id="GO:0043625">
    <property type="term" value="C:delta DNA polymerase complex"/>
    <property type="evidence" value="ECO:0007669"/>
    <property type="project" value="TreeGrafter"/>
</dbReference>
<evidence type="ECO:0008006" key="4">
    <source>
        <dbReference type="Google" id="ProtNLM"/>
    </source>
</evidence>
<organism evidence="2 3">
    <name type="scientific">Myriangium duriaei CBS 260.36</name>
    <dbReference type="NCBI Taxonomy" id="1168546"/>
    <lineage>
        <taxon>Eukaryota</taxon>
        <taxon>Fungi</taxon>
        <taxon>Dikarya</taxon>
        <taxon>Ascomycota</taxon>
        <taxon>Pezizomycotina</taxon>
        <taxon>Dothideomycetes</taxon>
        <taxon>Dothideomycetidae</taxon>
        <taxon>Myriangiales</taxon>
        <taxon>Myriangiaceae</taxon>
        <taxon>Myriangium</taxon>
    </lineage>
</organism>
<feature type="compositionally biased region" description="Polar residues" evidence="1">
    <location>
        <begin position="16"/>
        <end position="39"/>
    </location>
</feature>
<dbReference type="AlphaFoldDB" id="A0A9P4IY43"/>